<dbReference type="GO" id="GO:0051878">
    <property type="term" value="P:lateral element assembly"/>
    <property type="evidence" value="ECO:0007669"/>
    <property type="project" value="TreeGrafter"/>
</dbReference>
<dbReference type="STRING" id="61819.ENSACIP00000011942"/>
<protein>
    <submittedName>
        <fullName evidence="2">Uncharacterized protein</fullName>
    </submittedName>
</protein>
<reference evidence="2" key="2">
    <citation type="submission" date="2025-09" db="UniProtKB">
        <authorList>
            <consortium name="Ensembl"/>
        </authorList>
    </citation>
    <scope>IDENTIFICATION</scope>
</reference>
<sequence>MYSLPFTPLQSYRIRTPPSEKASQWKKSAIEFDPKSDSSDQNDLLVSTCITVPYNAFFFFMKKKKNLLIFYMYMLFSQNQSPVTHKSPGNSLKVAAMKRMRDAGWTAVTGCDKKKKTSEKIFA</sequence>
<dbReference type="Ensembl" id="ENSACIT00000012279.1">
    <property type="protein sequence ID" value="ENSACIP00000011942.1"/>
    <property type="gene ID" value="ENSACIG00000009329.1"/>
</dbReference>
<dbReference type="AlphaFoldDB" id="A0A3Q0RNU4"/>
<feature type="transmembrane region" description="Helical" evidence="1">
    <location>
        <begin position="44"/>
        <end position="61"/>
    </location>
</feature>
<proteinExistence type="predicted"/>
<dbReference type="GO" id="GO:0001673">
    <property type="term" value="C:male germ cell nucleus"/>
    <property type="evidence" value="ECO:0007669"/>
    <property type="project" value="TreeGrafter"/>
</dbReference>
<evidence type="ECO:0000256" key="1">
    <source>
        <dbReference type="SAM" id="Phobius"/>
    </source>
</evidence>
<dbReference type="GO" id="GO:0051026">
    <property type="term" value="P:chiasma assembly"/>
    <property type="evidence" value="ECO:0007669"/>
    <property type="project" value="TreeGrafter"/>
</dbReference>
<organism evidence="2 3">
    <name type="scientific">Amphilophus citrinellus</name>
    <name type="common">Midas cichlid</name>
    <name type="synonym">Cichlasoma citrinellum</name>
    <dbReference type="NCBI Taxonomy" id="61819"/>
    <lineage>
        <taxon>Eukaryota</taxon>
        <taxon>Metazoa</taxon>
        <taxon>Chordata</taxon>
        <taxon>Craniata</taxon>
        <taxon>Vertebrata</taxon>
        <taxon>Euteleostomi</taxon>
        <taxon>Actinopterygii</taxon>
        <taxon>Neopterygii</taxon>
        <taxon>Teleostei</taxon>
        <taxon>Neoteleostei</taxon>
        <taxon>Acanthomorphata</taxon>
        <taxon>Ovalentaria</taxon>
        <taxon>Cichlomorphae</taxon>
        <taxon>Cichliformes</taxon>
        <taxon>Cichlidae</taxon>
        <taxon>New World cichlids</taxon>
        <taxon>Cichlasomatinae</taxon>
        <taxon>Heroini</taxon>
        <taxon>Amphilophus</taxon>
    </lineage>
</organism>
<dbReference type="PANTHER" id="PTHR46918:SF1">
    <property type="entry name" value="SYNAPTONEMAL COMPLEX PROTEIN 1"/>
    <property type="match status" value="1"/>
</dbReference>
<dbReference type="GO" id="GO:0000801">
    <property type="term" value="C:central element"/>
    <property type="evidence" value="ECO:0007669"/>
    <property type="project" value="TreeGrafter"/>
</dbReference>
<keyword evidence="1" id="KW-0812">Transmembrane</keyword>
<evidence type="ECO:0000313" key="3">
    <source>
        <dbReference type="Proteomes" id="UP000261340"/>
    </source>
</evidence>
<dbReference type="PANTHER" id="PTHR46918">
    <property type="entry name" value="SYNAPTONEMAL COMPLEX PROTEIN 1"/>
    <property type="match status" value="1"/>
</dbReference>
<dbReference type="GO" id="GO:0000802">
    <property type="term" value="C:transverse filament"/>
    <property type="evidence" value="ECO:0007669"/>
    <property type="project" value="TreeGrafter"/>
</dbReference>
<keyword evidence="1" id="KW-1133">Transmembrane helix</keyword>
<keyword evidence="3" id="KW-1185">Reference proteome</keyword>
<dbReference type="InterPro" id="IPR008827">
    <property type="entry name" value="SYCP1"/>
</dbReference>
<name>A0A3Q0RNU4_AMPCI</name>
<dbReference type="GO" id="GO:0000711">
    <property type="term" value="P:meiotic DNA repair synthesis"/>
    <property type="evidence" value="ECO:0007669"/>
    <property type="project" value="TreeGrafter"/>
</dbReference>
<accession>A0A3Q0RNU4</accession>
<dbReference type="Proteomes" id="UP000261340">
    <property type="component" value="Unplaced"/>
</dbReference>
<reference evidence="2" key="1">
    <citation type="submission" date="2025-08" db="UniProtKB">
        <authorList>
            <consortium name="Ensembl"/>
        </authorList>
    </citation>
    <scope>IDENTIFICATION</scope>
</reference>
<keyword evidence="1" id="KW-0472">Membrane</keyword>
<evidence type="ECO:0000313" key="2">
    <source>
        <dbReference type="Ensembl" id="ENSACIP00000011942.1"/>
    </source>
</evidence>
<dbReference type="GO" id="GO:0003690">
    <property type="term" value="F:double-stranded DNA binding"/>
    <property type="evidence" value="ECO:0007669"/>
    <property type="project" value="TreeGrafter"/>
</dbReference>